<dbReference type="Proteomes" id="UP000639772">
    <property type="component" value="Unassembled WGS sequence"/>
</dbReference>
<organism evidence="1 2">
    <name type="scientific">Vanilla planifolia</name>
    <name type="common">Vanilla</name>
    <dbReference type="NCBI Taxonomy" id="51239"/>
    <lineage>
        <taxon>Eukaryota</taxon>
        <taxon>Viridiplantae</taxon>
        <taxon>Streptophyta</taxon>
        <taxon>Embryophyta</taxon>
        <taxon>Tracheophyta</taxon>
        <taxon>Spermatophyta</taxon>
        <taxon>Magnoliopsida</taxon>
        <taxon>Liliopsida</taxon>
        <taxon>Asparagales</taxon>
        <taxon>Orchidaceae</taxon>
        <taxon>Vanilloideae</taxon>
        <taxon>Vanilleae</taxon>
        <taxon>Vanilla</taxon>
    </lineage>
</organism>
<name>A0A835V8P6_VANPL</name>
<comment type="caution">
    <text evidence="1">The sequence shown here is derived from an EMBL/GenBank/DDBJ whole genome shotgun (WGS) entry which is preliminary data.</text>
</comment>
<evidence type="ECO:0000313" key="1">
    <source>
        <dbReference type="EMBL" id="KAG0487166.1"/>
    </source>
</evidence>
<gene>
    <name evidence="1" type="ORF">HPP92_009261</name>
</gene>
<sequence>MIHGREETSFYIGENGVRRRPVNNRIPWARIDGSADGWPLRVPCEPQLHPMAVCLSGFTVRSDDQEPVRMSFPSNPIHIHTAYRSPPIPRLSDVPFKASSFLQSLTCLRRSPRHLSQNTLPVTISLPPYTPVPSSCRAVRWWPFNRIQRPTPLVAVGPTSM</sequence>
<dbReference type="AlphaFoldDB" id="A0A835V8P6"/>
<protein>
    <submittedName>
        <fullName evidence="1">Uncharacterized protein</fullName>
    </submittedName>
</protein>
<dbReference type="EMBL" id="JADCNM010000004">
    <property type="protein sequence ID" value="KAG0487166.1"/>
    <property type="molecule type" value="Genomic_DNA"/>
</dbReference>
<evidence type="ECO:0000313" key="2">
    <source>
        <dbReference type="Proteomes" id="UP000639772"/>
    </source>
</evidence>
<accession>A0A835V8P6</accession>
<proteinExistence type="predicted"/>
<reference evidence="1 2" key="1">
    <citation type="journal article" date="2020" name="Nat. Food">
        <title>A phased Vanilla planifolia genome enables genetic improvement of flavour and production.</title>
        <authorList>
            <person name="Hasing T."/>
            <person name="Tang H."/>
            <person name="Brym M."/>
            <person name="Khazi F."/>
            <person name="Huang T."/>
            <person name="Chambers A.H."/>
        </authorList>
    </citation>
    <scope>NUCLEOTIDE SEQUENCE [LARGE SCALE GENOMIC DNA]</scope>
    <source>
        <tissue evidence="1">Leaf</tissue>
    </source>
</reference>